<name>A0ABU4D2W6_9NOCA</name>
<accession>A0ABU4D2W6</accession>
<protein>
    <submittedName>
        <fullName evidence="2">DUF3558 domain-containing protein</fullName>
    </submittedName>
</protein>
<comment type="caution">
    <text evidence="2">The sequence shown here is derived from an EMBL/GenBank/DDBJ whole genome shotgun (WGS) entry which is preliminary data.</text>
</comment>
<dbReference type="Pfam" id="PF12079">
    <property type="entry name" value="DUF3558"/>
    <property type="match status" value="1"/>
</dbReference>
<proteinExistence type="predicted"/>
<dbReference type="EMBL" id="JAWLKF010000008">
    <property type="protein sequence ID" value="MDV6304030.1"/>
    <property type="molecule type" value="Genomic_DNA"/>
</dbReference>
<dbReference type="PROSITE" id="PS51257">
    <property type="entry name" value="PROKAR_LIPOPROTEIN"/>
    <property type="match status" value="1"/>
</dbReference>
<organism evidence="2 3">
    <name type="scientific">Rhodococcus cerastii</name>
    <dbReference type="NCBI Taxonomy" id="908616"/>
    <lineage>
        <taxon>Bacteria</taxon>
        <taxon>Bacillati</taxon>
        <taxon>Actinomycetota</taxon>
        <taxon>Actinomycetes</taxon>
        <taxon>Mycobacteriales</taxon>
        <taxon>Nocardiaceae</taxon>
        <taxon>Rhodococcus</taxon>
    </lineage>
</organism>
<keyword evidence="1" id="KW-0732">Signal</keyword>
<reference evidence="2 3" key="1">
    <citation type="submission" date="2023-10" db="EMBL/GenBank/DDBJ databases">
        <title>Development of a sustainable strategy for remediation of hydrocarbon-contaminated territories based on the waste exchange concept.</title>
        <authorList>
            <person name="Krivoruchko A."/>
        </authorList>
    </citation>
    <scope>NUCLEOTIDE SEQUENCE [LARGE SCALE GENOMIC DNA]</scope>
    <source>
        <strain evidence="2 3">IEGM 1327</strain>
    </source>
</reference>
<dbReference type="InterPro" id="IPR024520">
    <property type="entry name" value="DUF3558"/>
</dbReference>
<dbReference type="RefSeq" id="WP_317533409.1">
    <property type="nucleotide sequence ID" value="NZ_JAWLKF010000008.1"/>
</dbReference>
<gene>
    <name evidence="2" type="ORF">R3P93_15825</name>
</gene>
<evidence type="ECO:0000313" key="3">
    <source>
        <dbReference type="Proteomes" id="UP001186104"/>
    </source>
</evidence>
<keyword evidence="3" id="KW-1185">Reference proteome</keyword>
<feature type="chain" id="PRO_5046983679" evidence="1">
    <location>
        <begin position="25"/>
        <end position="188"/>
    </location>
</feature>
<evidence type="ECO:0000313" key="2">
    <source>
        <dbReference type="EMBL" id="MDV6304030.1"/>
    </source>
</evidence>
<dbReference type="Proteomes" id="UP001186104">
    <property type="component" value="Unassembled WGS sequence"/>
</dbReference>
<sequence>MSVTRWWVAGLVGVLASVAGCGGATEGAPIAESSTSSVVATPVADEPWDPCTIPDSAVKAAGLDVGSKSTNLFGDAPLSTEWKTCIWTDPDPGSWYFLGVFSSHNNLDYLKTNDQFGNFTDADSAGAVQFRRTANYQEVSCGVAYEVIGGVVYFILDGRAGREPKGEPCSEIGRVTESLRTNLPARAR</sequence>
<feature type="signal peptide" evidence="1">
    <location>
        <begin position="1"/>
        <end position="24"/>
    </location>
</feature>
<evidence type="ECO:0000256" key="1">
    <source>
        <dbReference type="SAM" id="SignalP"/>
    </source>
</evidence>